<dbReference type="Pfam" id="PF03883">
    <property type="entry name" value="H2O2_YaaD"/>
    <property type="match status" value="1"/>
</dbReference>
<name>A0ABR9W1W2_9MICO</name>
<gene>
    <name evidence="1" type="primary">yaaA</name>
    <name evidence="1" type="ORF">IOE58_08010</name>
</gene>
<reference evidence="1 2" key="1">
    <citation type="submission" date="2020-10" db="EMBL/GenBank/DDBJ databases">
        <title>Draft genome and description of Brachybacterium epidermidis sp nov.</title>
        <authorList>
            <person name="Boxberger M."/>
            <person name="La Scola B."/>
        </authorList>
    </citation>
    <scope>NUCLEOTIDE SEQUENCE [LARGE SCALE GENOMIC DNA]</scope>
    <source>
        <strain evidence="1 2">Marseille-Q2903</strain>
    </source>
</reference>
<dbReference type="EMBL" id="JADEYR010000007">
    <property type="protein sequence ID" value="MBE9404133.1"/>
    <property type="molecule type" value="Genomic_DNA"/>
</dbReference>
<dbReference type="PANTHER" id="PTHR30283:SF4">
    <property type="entry name" value="PEROXIDE STRESS RESISTANCE PROTEIN YAAA"/>
    <property type="match status" value="1"/>
</dbReference>
<dbReference type="RefSeq" id="WP_193865886.1">
    <property type="nucleotide sequence ID" value="NZ_JADEYR010000007.1"/>
</dbReference>
<evidence type="ECO:0000313" key="1">
    <source>
        <dbReference type="EMBL" id="MBE9404133.1"/>
    </source>
</evidence>
<sequence>MLILLPPSETKTRPDPGVAAGALDLGALAFPELTEQRATMLRAVQRTAASRDAATKLGVPASAPELVERMVALEDEPVGPPLTVYSGVLFDQLDPSIEIPADRRVLVQSSLLGVVDAATDRIPAYRLSAGSTVARLGKAATWWARHLRPLGSGLLGEEAEGPSPVVIDSRSGAYRTMMPMRSTPKVTVLEVSPVQERSGTRKVVSHDAKRYRGWVTRVLLDAAAPASTPDEVVDQLRAGFGGTLGVELEGDRLAIVDRVS</sequence>
<comment type="caution">
    <text evidence="1">The sequence shown here is derived from an EMBL/GenBank/DDBJ whole genome shotgun (WGS) entry which is preliminary data.</text>
</comment>
<organism evidence="1 2">
    <name type="scientific">Brachybacterium epidermidis</name>
    <dbReference type="NCBI Taxonomy" id="2781983"/>
    <lineage>
        <taxon>Bacteria</taxon>
        <taxon>Bacillati</taxon>
        <taxon>Actinomycetota</taxon>
        <taxon>Actinomycetes</taxon>
        <taxon>Micrococcales</taxon>
        <taxon>Dermabacteraceae</taxon>
        <taxon>Brachybacterium</taxon>
    </lineage>
</organism>
<proteinExistence type="predicted"/>
<evidence type="ECO:0000313" key="2">
    <source>
        <dbReference type="Proteomes" id="UP000644727"/>
    </source>
</evidence>
<dbReference type="Proteomes" id="UP000644727">
    <property type="component" value="Unassembled WGS sequence"/>
</dbReference>
<accession>A0ABR9W1W2</accession>
<keyword evidence="2" id="KW-1185">Reference proteome</keyword>
<dbReference type="PANTHER" id="PTHR30283">
    <property type="entry name" value="PEROXIDE STRESS RESPONSE PROTEIN YAAA"/>
    <property type="match status" value="1"/>
</dbReference>
<dbReference type="InterPro" id="IPR005583">
    <property type="entry name" value="YaaA"/>
</dbReference>
<protein>
    <submittedName>
        <fullName evidence="1">Peroxide stress protein YaaA</fullName>
    </submittedName>
</protein>